<reference evidence="3" key="2">
    <citation type="submission" date="2015-01" db="EMBL/GenBank/DDBJ databases">
        <title>Evolutionary Origins and Diversification of the Mycorrhizal Mutualists.</title>
        <authorList>
            <consortium name="DOE Joint Genome Institute"/>
            <consortium name="Mycorrhizal Genomics Consortium"/>
            <person name="Kohler A."/>
            <person name="Kuo A."/>
            <person name="Nagy L.G."/>
            <person name="Floudas D."/>
            <person name="Copeland A."/>
            <person name="Barry K.W."/>
            <person name="Cichocki N."/>
            <person name="Veneault-Fourrey C."/>
            <person name="LaButti K."/>
            <person name="Lindquist E.A."/>
            <person name="Lipzen A."/>
            <person name="Lundell T."/>
            <person name="Morin E."/>
            <person name="Murat C."/>
            <person name="Riley R."/>
            <person name="Ohm R."/>
            <person name="Sun H."/>
            <person name="Tunlid A."/>
            <person name="Henrissat B."/>
            <person name="Grigoriev I.V."/>
            <person name="Hibbett D.S."/>
            <person name="Martin F."/>
        </authorList>
    </citation>
    <scope>NUCLEOTIDE SEQUENCE [LARGE SCALE GENOMIC DNA]</scope>
    <source>
        <strain evidence="3">Foug A</strain>
    </source>
</reference>
<feature type="compositionally biased region" description="Basic and acidic residues" evidence="1">
    <location>
        <begin position="66"/>
        <end position="78"/>
    </location>
</feature>
<accession>A0A0C2ZY05</accession>
<evidence type="ECO:0000313" key="2">
    <source>
        <dbReference type="EMBL" id="KIM66323.1"/>
    </source>
</evidence>
<dbReference type="AlphaFoldDB" id="A0A0C2ZY05"/>
<sequence>MSKLPLPDGWIEKYDPIHSHNYWVDTRTVPPRATWVHPYTDEQLPQNPEIGPADELSGWELTDPPPYREKPERRHSFSDGKQSASLLLPDIAFLDKSMPDLNDHPHFKKRRFFGMLKDKVITIKEGREERKIAERLERERHVDMLFRQSYLRQRLYCGNAPYHRSYYGCTSADAYPTNYPPPPGPPTPFGLSRGLGAGIPVGGAPLA</sequence>
<evidence type="ECO:0008006" key="4">
    <source>
        <dbReference type="Google" id="ProtNLM"/>
    </source>
</evidence>
<protein>
    <recommendedName>
        <fullName evidence="4">WW domain-containing protein</fullName>
    </recommendedName>
</protein>
<keyword evidence="3" id="KW-1185">Reference proteome</keyword>
<gene>
    <name evidence="2" type="ORF">SCLCIDRAFT_366761</name>
</gene>
<proteinExistence type="predicted"/>
<dbReference type="InParanoid" id="A0A0C2ZY05"/>
<evidence type="ECO:0000313" key="3">
    <source>
        <dbReference type="Proteomes" id="UP000053989"/>
    </source>
</evidence>
<feature type="region of interest" description="Disordered" evidence="1">
    <location>
        <begin position="40"/>
        <end position="81"/>
    </location>
</feature>
<name>A0A0C2ZY05_9AGAM</name>
<organism evidence="2 3">
    <name type="scientific">Scleroderma citrinum Foug A</name>
    <dbReference type="NCBI Taxonomy" id="1036808"/>
    <lineage>
        <taxon>Eukaryota</taxon>
        <taxon>Fungi</taxon>
        <taxon>Dikarya</taxon>
        <taxon>Basidiomycota</taxon>
        <taxon>Agaricomycotina</taxon>
        <taxon>Agaricomycetes</taxon>
        <taxon>Agaricomycetidae</taxon>
        <taxon>Boletales</taxon>
        <taxon>Sclerodermatineae</taxon>
        <taxon>Sclerodermataceae</taxon>
        <taxon>Scleroderma</taxon>
    </lineage>
</organism>
<dbReference type="STRING" id="1036808.A0A0C2ZY05"/>
<dbReference type="OrthoDB" id="2367685at2759"/>
<dbReference type="Proteomes" id="UP000053989">
    <property type="component" value="Unassembled WGS sequence"/>
</dbReference>
<reference evidence="2 3" key="1">
    <citation type="submission" date="2014-04" db="EMBL/GenBank/DDBJ databases">
        <authorList>
            <consortium name="DOE Joint Genome Institute"/>
            <person name="Kuo A."/>
            <person name="Kohler A."/>
            <person name="Nagy L.G."/>
            <person name="Floudas D."/>
            <person name="Copeland A."/>
            <person name="Barry K.W."/>
            <person name="Cichocki N."/>
            <person name="Veneault-Fourrey C."/>
            <person name="LaButti K."/>
            <person name="Lindquist E.A."/>
            <person name="Lipzen A."/>
            <person name="Lundell T."/>
            <person name="Morin E."/>
            <person name="Murat C."/>
            <person name="Sun H."/>
            <person name="Tunlid A."/>
            <person name="Henrissat B."/>
            <person name="Grigoriev I.V."/>
            <person name="Hibbett D.S."/>
            <person name="Martin F."/>
            <person name="Nordberg H.P."/>
            <person name="Cantor M.N."/>
            <person name="Hua S.X."/>
        </authorList>
    </citation>
    <scope>NUCLEOTIDE SEQUENCE [LARGE SCALE GENOMIC DNA]</scope>
    <source>
        <strain evidence="2 3">Foug A</strain>
    </source>
</reference>
<dbReference type="EMBL" id="KN822018">
    <property type="protein sequence ID" value="KIM66323.1"/>
    <property type="molecule type" value="Genomic_DNA"/>
</dbReference>
<evidence type="ECO:0000256" key="1">
    <source>
        <dbReference type="SAM" id="MobiDB-lite"/>
    </source>
</evidence>
<dbReference type="HOGENOM" id="CLU_049761_1_0_1"/>